<dbReference type="PANTHER" id="PTHR33144:SF45">
    <property type="entry name" value="TRANSPOSASE TNP1_EN_SPM-LIKE DOMAIN-CONTAINING PROTEIN"/>
    <property type="match status" value="1"/>
</dbReference>
<evidence type="ECO:0000313" key="2">
    <source>
        <dbReference type="EMBL" id="MQM19251.1"/>
    </source>
</evidence>
<sequence>MEEGRRICVAWNDIGQPVGLGGRSLKSFLGTIARDPNKMPINFQDWRKLPKTCKDDVFAYVQRKYDISDARRKWVFQDLNNKWRSWKYVNRKLYFKYNWKAKQQPQPNVPRLDVDQWKEAVQQWTTLEWKQSSETNRKNKGKQKWFHCAGTRSVADIHEEERVKGHLDLDRSDLFIKRHIRKDGKPTNEAAKHVIEKLKSLKSAQPPSDDSTPHQVAARNDTYTQVLGPDRPGRVSGVGTGPTPTSMWGNESKEALRTENRLLMQRMEELETTMAEKFAKMESMIRGFQAKNDGKYAPSAHVDVHMTSAVEGQTVDQDVKCIIDCGDVSKLIGKRVRLVNIEMQHVADGILISTEIEKVVMGRKIDTEYCYGPSMMLLGFDFMLTNIAGLHTLTIFKFDAIIISSEIGYEKPDAKIFEATLDCAESTFLVVLNEKGRINNICAQFKPINGFLMR</sequence>
<evidence type="ECO:0008006" key="4">
    <source>
        <dbReference type="Google" id="ProtNLM"/>
    </source>
</evidence>
<evidence type="ECO:0000256" key="1">
    <source>
        <dbReference type="SAM" id="MobiDB-lite"/>
    </source>
</evidence>
<feature type="region of interest" description="Disordered" evidence="1">
    <location>
        <begin position="223"/>
        <end position="253"/>
    </location>
</feature>
<dbReference type="InterPro" id="IPR023214">
    <property type="entry name" value="HAD_sf"/>
</dbReference>
<reference evidence="2" key="1">
    <citation type="submission" date="2017-07" db="EMBL/GenBank/DDBJ databases">
        <title>Taro Niue Genome Assembly and Annotation.</title>
        <authorList>
            <person name="Atibalentja N."/>
            <person name="Keating K."/>
            <person name="Fields C.J."/>
        </authorList>
    </citation>
    <scope>NUCLEOTIDE SEQUENCE</scope>
    <source>
        <strain evidence="2">Niue_2</strain>
        <tissue evidence="2">Leaf</tissue>
    </source>
</reference>
<dbReference type="Pfam" id="PF03004">
    <property type="entry name" value="Transposase_24"/>
    <property type="match status" value="1"/>
</dbReference>
<name>A0A843XJ59_COLES</name>
<dbReference type="PANTHER" id="PTHR33144">
    <property type="entry name" value="OS10G0409366 PROTEIN-RELATED"/>
    <property type="match status" value="1"/>
</dbReference>
<dbReference type="EMBL" id="NMUH01008778">
    <property type="protein sequence ID" value="MQM19251.1"/>
    <property type="molecule type" value="Genomic_DNA"/>
</dbReference>
<accession>A0A843XJ59</accession>
<dbReference type="Proteomes" id="UP000652761">
    <property type="component" value="Unassembled WGS sequence"/>
</dbReference>
<proteinExistence type="predicted"/>
<organism evidence="2 3">
    <name type="scientific">Colocasia esculenta</name>
    <name type="common">Wild taro</name>
    <name type="synonym">Arum esculentum</name>
    <dbReference type="NCBI Taxonomy" id="4460"/>
    <lineage>
        <taxon>Eukaryota</taxon>
        <taxon>Viridiplantae</taxon>
        <taxon>Streptophyta</taxon>
        <taxon>Embryophyta</taxon>
        <taxon>Tracheophyta</taxon>
        <taxon>Spermatophyta</taxon>
        <taxon>Magnoliopsida</taxon>
        <taxon>Liliopsida</taxon>
        <taxon>Araceae</taxon>
        <taxon>Aroideae</taxon>
        <taxon>Colocasieae</taxon>
        <taxon>Colocasia</taxon>
    </lineage>
</organism>
<keyword evidence="3" id="KW-1185">Reference proteome</keyword>
<evidence type="ECO:0000313" key="3">
    <source>
        <dbReference type="Proteomes" id="UP000652761"/>
    </source>
</evidence>
<dbReference type="InterPro" id="IPR004252">
    <property type="entry name" value="Probable_transposase_24"/>
</dbReference>
<protein>
    <recommendedName>
        <fullName evidence="4">Transposase</fullName>
    </recommendedName>
</protein>
<gene>
    <name evidence="2" type="ORF">Taro_052251</name>
</gene>
<dbReference type="Gene3D" id="3.40.50.1000">
    <property type="entry name" value="HAD superfamily/HAD-like"/>
    <property type="match status" value="1"/>
</dbReference>
<dbReference type="AlphaFoldDB" id="A0A843XJ59"/>
<dbReference type="OrthoDB" id="1913335at2759"/>
<comment type="caution">
    <text evidence="2">The sequence shown here is derived from an EMBL/GenBank/DDBJ whole genome shotgun (WGS) entry which is preliminary data.</text>
</comment>